<name>A0ABQ8TIK9_PERAM</name>
<comment type="caution">
    <text evidence="2">The sequence shown here is derived from an EMBL/GenBank/DDBJ whole genome shotgun (WGS) entry which is preliminary data.</text>
</comment>
<sequence length="271" mass="31117">MSPGSSTESYPAFVRIGLRENPGKNLNQGMTIDPTIRCETYKGQPEDVHEEKRAIYVPTIPYYKDKYQLHDISVTGLMFGARGTIPNFTSQFCKTLGLHKSFLNELALLIIREQARKIVFKVYNYLKNVDEQNAAGHPDADCNVANAQETTAEACGVGLRNVQRILLVKEIGLFSDAVSTTRLFSVDEIGDSEMVFAEIRPRFDENHLHSPYGWGKPRKKLNQDPELTPVKTRELNTLFTLYTKKPPKERVHREWEEKQERKRYVKDRKVV</sequence>
<dbReference type="EMBL" id="JAJSOF020000009">
    <property type="protein sequence ID" value="KAJ4445971.1"/>
    <property type="molecule type" value="Genomic_DNA"/>
</dbReference>
<gene>
    <name evidence="2" type="ORF">ANN_12657</name>
</gene>
<feature type="region of interest" description="Disordered" evidence="1">
    <location>
        <begin position="248"/>
        <end position="271"/>
    </location>
</feature>
<evidence type="ECO:0000313" key="2">
    <source>
        <dbReference type="EMBL" id="KAJ4445971.1"/>
    </source>
</evidence>
<evidence type="ECO:0000313" key="3">
    <source>
        <dbReference type="Proteomes" id="UP001148838"/>
    </source>
</evidence>
<organism evidence="2 3">
    <name type="scientific">Periplaneta americana</name>
    <name type="common">American cockroach</name>
    <name type="synonym">Blatta americana</name>
    <dbReference type="NCBI Taxonomy" id="6978"/>
    <lineage>
        <taxon>Eukaryota</taxon>
        <taxon>Metazoa</taxon>
        <taxon>Ecdysozoa</taxon>
        <taxon>Arthropoda</taxon>
        <taxon>Hexapoda</taxon>
        <taxon>Insecta</taxon>
        <taxon>Pterygota</taxon>
        <taxon>Neoptera</taxon>
        <taxon>Polyneoptera</taxon>
        <taxon>Dictyoptera</taxon>
        <taxon>Blattodea</taxon>
        <taxon>Blattoidea</taxon>
        <taxon>Blattidae</taxon>
        <taxon>Blattinae</taxon>
        <taxon>Periplaneta</taxon>
    </lineage>
</organism>
<accession>A0ABQ8TIK9</accession>
<dbReference type="Proteomes" id="UP001148838">
    <property type="component" value="Unassembled WGS sequence"/>
</dbReference>
<keyword evidence="3" id="KW-1185">Reference proteome</keyword>
<evidence type="ECO:0000256" key="1">
    <source>
        <dbReference type="SAM" id="MobiDB-lite"/>
    </source>
</evidence>
<proteinExistence type="predicted"/>
<protein>
    <submittedName>
        <fullName evidence="2">Uncharacterized protein</fullName>
    </submittedName>
</protein>
<reference evidence="2 3" key="1">
    <citation type="journal article" date="2022" name="Allergy">
        <title>Genome assembly and annotation of Periplaneta americana reveal a comprehensive cockroach allergen profile.</title>
        <authorList>
            <person name="Wang L."/>
            <person name="Xiong Q."/>
            <person name="Saelim N."/>
            <person name="Wang L."/>
            <person name="Nong W."/>
            <person name="Wan A.T."/>
            <person name="Shi M."/>
            <person name="Liu X."/>
            <person name="Cao Q."/>
            <person name="Hui J.H.L."/>
            <person name="Sookrung N."/>
            <person name="Leung T.F."/>
            <person name="Tungtrongchitr A."/>
            <person name="Tsui S.K.W."/>
        </authorList>
    </citation>
    <scope>NUCLEOTIDE SEQUENCE [LARGE SCALE GENOMIC DNA]</scope>
    <source>
        <strain evidence="2">PWHHKU_190912</strain>
    </source>
</reference>